<proteinExistence type="predicted"/>
<gene>
    <name evidence="3" type="ORF">GMA12_11715</name>
</gene>
<name>A0A6N8GLM5_9MICC</name>
<keyword evidence="2" id="KW-1133">Transmembrane helix</keyword>
<keyword evidence="2" id="KW-0472">Membrane</keyword>
<keyword evidence="2" id="KW-0812">Transmembrane</keyword>
<sequence length="275" mass="30243">MSEKPRTPTAAVIVLVVVLVGGLLALRLVEMPWWGWVLGFAGLAVAGWVFARFAAHAPRHERFVLEDRWATALPVSEALERISAHFAGEGATVHESQDGITVEMGSDRKFRFLGVESVRGRRAFPAVLNIAAKPSGTGVALSARARDNLGWYLFMRPGVPRWAAERNAHLIDTCRSLTRTEDAESQEPGGTHLGRLTEREPDPGPGPMDALNISNLVKIWMAWLILTVLAVFAGLELSLGTYAAFTGMAVVVTAGMWWAERRRKSKWAARDHDLR</sequence>
<dbReference type="RefSeq" id="WP_156269692.1">
    <property type="nucleotide sequence ID" value="NZ_WOGU01000009.1"/>
</dbReference>
<feature type="transmembrane region" description="Helical" evidence="2">
    <location>
        <begin position="33"/>
        <end position="55"/>
    </location>
</feature>
<evidence type="ECO:0000256" key="1">
    <source>
        <dbReference type="SAM" id="MobiDB-lite"/>
    </source>
</evidence>
<dbReference type="EMBL" id="WOGU01000009">
    <property type="protein sequence ID" value="MUN63798.1"/>
    <property type="molecule type" value="Genomic_DNA"/>
</dbReference>
<protein>
    <submittedName>
        <fullName evidence="3">Uncharacterized protein</fullName>
    </submittedName>
</protein>
<comment type="caution">
    <text evidence="3">The sequence shown here is derived from an EMBL/GenBank/DDBJ whole genome shotgun (WGS) entry which is preliminary data.</text>
</comment>
<reference evidence="3 4" key="1">
    <citation type="submission" date="2019-12" db="EMBL/GenBank/DDBJ databases">
        <authorList>
            <person name="Shi Y."/>
        </authorList>
    </citation>
    <scope>NUCLEOTIDE SEQUENCE [LARGE SCALE GENOMIC DNA]</scope>
    <source>
        <strain evidence="3 4">JCM 17929</strain>
    </source>
</reference>
<feature type="transmembrane region" description="Helical" evidence="2">
    <location>
        <begin position="7"/>
        <end position="27"/>
    </location>
</feature>
<dbReference type="Proteomes" id="UP000436989">
    <property type="component" value="Unassembled WGS sequence"/>
</dbReference>
<accession>A0A6N8GLM5</accession>
<evidence type="ECO:0000313" key="3">
    <source>
        <dbReference type="EMBL" id="MUN63798.1"/>
    </source>
</evidence>
<keyword evidence="4" id="KW-1185">Reference proteome</keyword>
<feature type="transmembrane region" description="Helical" evidence="2">
    <location>
        <begin position="241"/>
        <end position="259"/>
    </location>
</feature>
<evidence type="ECO:0000256" key="2">
    <source>
        <dbReference type="SAM" id="Phobius"/>
    </source>
</evidence>
<organism evidence="3 4">
    <name type="scientific">Kocuria sediminis</name>
    <dbReference type="NCBI Taxonomy" id="1038857"/>
    <lineage>
        <taxon>Bacteria</taxon>
        <taxon>Bacillati</taxon>
        <taxon>Actinomycetota</taxon>
        <taxon>Actinomycetes</taxon>
        <taxon>Micrococcales</taxon>
        <taxon>Micrococcaceae</taxon>
        <taxon>Kocuria</taxon>
    </lineage>
</organism>
<feature type="transmembrane region" description="Helical" evidence="2">
    <location>
        <begin position="216"/>
        <end position="235"/>
    </location>
</feature>
<feature type="region of interest" description="Disordered" evidence="1">
    <location>
        <begin position="178"/>
        <end position="207"/>
    </location>
</feature>
<dbReference type="AlphaFoldDB" id="A0A6N8GLM5"/>
<evidence type="ECO:0000313" key="4">
    <source>
        <dbReference type="Proteomes" id="UP000436989"/>
    </source>
</evidence>